<proteinExistence type="predicted"/>
<feature type="domain" description="BRCT" evidence="7">
    <location>
        <begin position="58"/>
        <end position="151"/>
    </location>
</feature>
<dbReference type="Proteomes" id="UP000887567">
    <property type="component" value="Unplaced"/>
</dbReference>
<evidence type="ECO:0000256" key="3">
    <source>
        <dbReference type="ARBA" id="ARBA00022552"/>
    </source>
</evidence>
<keyword evidence="9" id="KW-1185">Reference proteome</keyword>
<evidence type="ECO:0000259" key="7">
    <source>
        <dbReference type="PROSITE" id="PS50172"/>
    </source>
</evidence>
<dbReference type="RefSeq" id="XP_028518462.1">
    <property type="nucleotide sequence ID" value="XM_028662661.1"/>
</dbReference>
<dbReference type="SMART" id="SM00292">
    <property type="entry name" value="BRCT"/>
    <property type="match status" value="1"/>
</dbReference>
<feature type="chain" id="PRO_5036745391" description="BRCT domain-containing protein" evidence="6">
    <location>
        <begin position="25"/>
        <end position="253"/>
    </location>
</feature>
<dbReference type="CDD" id="cd17709">
    <property type="entry name" value="BRCT_pescadillo_like"/>
    <property type="match status" value="1"/>
</dbReference>
<dbReference type="GO" id="GO:0070545">
    <property type="term" value="C:PeBoW complex"/>
    <property type="evidence" value="ECO:0007669"/>
    <property type="project" value="TreeGrafter"/>
</dbReference>
<dbReference type="Gene3D" id="3.40.50.10190">
    <property type="entry name" value="BRCT domain"/>
    <property type="match status" value="1"/>
</dbReference>
<dbReference type="KEGG" id="epa:110250657"/>
<dbReference type="PANTHER" id="PTHR12221:SF6">
    <property type="entry name" value="PESCADILLO HOMOLOG"/>
    <property type="match status" value="1"/>
</dbReference>
<evidence type="ECO:0000313" key="8">
    <source>
        <dbReference type="EnsemblMetazoa" id="XP_028518462.1"/>
    </source>
</evidence>
<dbReference type="AlphaFoldDB" id="A0A913YV96"/>
<name>A0A913YV96_EXADI</name>
<evidence type="ECO:0000313" key="9">
    <source>
        <dbReference type="Proteomes" id="UP000887567"/>
    </source>
</evidence>
<evidence type="ECO:0000256" key="6">
    <source>
        <dbReference type="SAM" id="SignalP"/>
    </source>
</evidence>
<dbReference type="GO" id="GO:0003723">
    <property type="term" value="F:RNA binding"/>
    <property type="evidence" value="ECO:0007669"/>
    <property type="project" value="TreeGrafter"/>
</dbReference>
<evidence type="ECO:0000256" key="5">
    <source>
        <dbReference type="SAM" id="MobiDB-lite"/>
    </source>
</evidence>
<evidence type="ECO:0000256" key="1">
    <source>
        <dbReference type="ARBA" id="ARBA00004604"/>
    </source>
</evidence>
<dbReference type="FunFam" id="3.40.50.10190:FF:000002">
    <property type="entry name" value="Pescadillo homolog"/>
    <property type="match status" value="1"/>
</dbReference>
<dbReference type="InterPro" id="IPR001357">
    <property type="entry name" value="BRCT_dom"/>
</dbReference>
<evidence type="ECO:0000256" key="4">
    <source>
        <dbReference type="ARBA" id="ARBA00023242"/>
    </source>
</evidence>
<keyword evidence="2" id="KW-0690">Ribosome biogenesis</keyword>
<feature type="compositionally biased region" description="Basic residues" evidence="5">
    <location>
        <begin position="222"/>
        <end position="239"/>
    </location>
</feature>
<dbReference type="PROSITE" id="PS50172">
    <property type="entry name" value="BRCT"/>
    <property type="match status" value="1"/>
</dbReference>
<accession>A0A913YV96</accession>
<comment type="subcellular location">
    <subcellularLocation>
        <location evidence="1">Nucleus</location>
        <location evidence="1">Nucleolus</location>
    </subcellularLocation>
</comment>
<dbReference type="PANTHER" id="PTHR12221">
    <property type="entry name" value="PESCADILLO - RELATED"/>
    <property type="match status" value="1"/>
</dbReference>
<dbReference type="GeneID" id="110250657"/>
<feature type="signal peptide" evidence="6">
    <location>
        <begin position="1"/>
        <end position="24"/>
    </location>
</feature>
<dbReference type="Pfam" id="PF16589">
    <property type="entry name" value="BRCT_2"/>
    <property type="match status" value="1"/>
</dbReference>
<sequence>FRHACFKLFQVLAALTHSLQSTQGFEEEPEVDEFPVDPESDDAEALQASKLEAEKLENFKNLFKDCKFFLSREVPREVIVFMIRSFGGEASWDSTIAIGATYSETDETITHQIIDRPVQGHKYLSRYYVQPQWIADSINQTKLLPVEDYFIGTVLPPHLSPFVQEQEGDYVPPERQAILDEENQDKTEENESPEMNISKEEKELAVAAMPRKDRRLYEKIMHSKKKKRTEVRKLEKKRRAYDEEKKTKKIKSS</sequence>
<keyword evidence="6" id="KW-0732">Signal</keyword>
<dbReference type="OMA" id="WENCPAT"/>
<dbReference type="InterPro" id="IPR010613">
    <property type="entry name" value="PES"/>
</dbReference>
<dbReference type="SUPFAM" id="SSF52113">
    <property type="entry name" value="BRCT domain"/>
    <property type="match status" value="1"/>
</dbReference>
<dbReference type="GO" id="GO:0000463">
    <property type="term" value="P:maturation of LSU-rRNA from tricistronic rRNA transcript (SSU-rRNA, 5.8S rRNA, LSU-rRNA)"/>
    <property type="evidence" value="ECO:0007669"/>
    <property type="project" value="TreeGrafter"/>
</dbReference>
<keyword evidence="3" id="KW-0698">rRNA processing</keyword>
<protein>
    <recommendedName>
        <fullName evidence="7">BRCT domain-containing protein</fullName>
    </recommendedName>
</protein>
<reference evidence="8" key="1">
    <citation type="submission" date="2022-11" db="UniProtKB">
        <authorList>
            <consortium name="EnsemblMetazoa"/>
        </authorList>
    </citation>
    <scope>IDENTIFICATION</scope>
</reference>
<dbReference type="OrthoDB" id="10264910at2759"/>
<keyword evidence="4" id="KW-0539">Nucleus</keyword>
<feature type="region of interest" description="Disordered" evidence="5">
    <location>
        <begin position="215"/>
        <end position="253"/>
    </location>
</feature>
<dbReference type="InterPro" id="IPR036420">
    <property type="entry name" value="BRCT_dom_sf"/>
</dbReference>
<organism evidence="8 9">
    <name type="scientific">Exaiptasia diaphana</name>
    <name type="common">Tropical sea anemone</name>
    <name type="synonym">Aiptasia pulchella</name>
    <dbReference type="NCBI Taxonomy" id="2652724"/>
    <lineage>
        <taxon>Eukaryota</taxon>
        <taxon>Metazoa</taxon>
        <taxon>Cnidaria</taxon>
        <taxon>Anthozoa</taxon>
        <taxon>Hexacorallia</taxon>
        <taxon>Actiniaria</taxon>
        <taxon>Aiptasiidae</taxon>
        <taxon>Exaiptasia</taxon>
    </lineage>
</organism>
<dbReference type="EnsemblMetazoa" id="XM_028662661.1">
    <property type="protein sequence ID" value="XP_028518462.1"/>
    <property type="gene ID" value="LOC110250657"/>
</dbReference>
<evidence type="ECO:0000256" key="2">
    <source>
        <dbReference type="ARBA" id="ARBA00022517"/>
    </source>
</evidence>